<accession>B8AIA6</accession>
<dbReference type="HOGENOM" id="CLU_2268231_0_0_1"/>
<evidence type="ECO:0000313" key="2">
    <source>
        <dbReference type="EMBL" id="EEC73222.1"/>
    </source>
</evidence>
<gene>
    <name evidence="2" type="ORF">OsI_07309</name>
</gene>
<reference evidence="2 3" key="1">
    <citation type="journal article" date="2005" name="PLoS Biol.">
        <title>The genomes of Oryza sativa: a history of duplications.</title>
        <authorList>
            <person name="Yu J."/>
            <person name="Wang J."/>
            <person name="Lin W."/>
            <person name="Li S."/>
            <person name="Li H."/>
            <person name="Zhou J."/>
            <person name="Ni P."/>
            <person name="Dong W."/>
            <person name="Hu S."/>
            <person name="Zeng C."/>
            <person name="Zhang J."/>
            <person name="Zhang Y."/>
            <person name="Li R."/>
            <person name="Xu Z."/>
            <person name="Li S."/>
            <person name="Li X."/>
            <person name="Zheng H."/>
            <person name="Cong L."/>
            <person name="Lin L."/>
            <person name="Yin J."/>
            <person name="Geng J."/>
            <person name="Li G."/>
            <person name="Shi J."/>
            <person name="Liu J."/>
            <person name="Lv H."/>
            <person name="Li J."/>
            <person name="Wang J."/>
            <person name="Deng Y."/>
            <person name="Ran L."/>
            <person name="Shi X."/>
            <person name="Wang X."/>
            <person name="Wu Q."/>
            <person name="Li C."/>
            <person name="Ren X."/>
            <person name="Wang J."/>
            <person name="Wang X."/>
            <person name="Li D."/>
            <person name="Liu D."/>
            <person name="Zhang X."/>
            <person name="Ji Z."/>
            <person name="Zhao W."/>
            <person name="Sun Y."/>
            <person name="Zhang Z."/>
            <person name="Bao J."/>
            <person name="Han Y."/>
            <person name="Dong L."/>
            <person name="Ji J."/>
            <person name="Chen P."/>
            <person name="Wu S."/>
            <person name="Liu J."/>
            <person name="Xiao Y."/>
            <person name="Bu D."/>
            <person name="Tan J."/>
            <person name="Yang L."/>
            <person name="Ye C."/>
            <person name="Zhang J."/>
            <person name="Xu J."/>
            <person name="Zhou Y."/>
            <person name="Yu Y."/>
            <person name="Zhang B."/>
            <person name="Zhuang S."/>
            <person name="Wei H."/>
            <person name="Liu B."/>
            <person name="Lei M."/>
            <person name="Yu H."/>
            <person name="Li Y."/>
            <person name="Xu H."/>
            <person name="Wei S."/>
            <person name="He X."/>
            <person name="Fang L."/>
            <person name="Zhang Z."/>
            <person name="Zhang Y."/>
            <person name="Huang X."/>
            <person name="Su Z."/>
            <person name="Tong W."/>
            <person name="Li J."/>
            <person name="Tong Z."/>
            <person name="Li S."/>
            <person name="Ye J."/>
            <person name="Wang L."/>
            <person name="Fang L."/>
            <person name="Lei T."/>
            <person name="Chen C."/>
            <person name="Chen H."/>
            <person name="Xu Z."/>
            <person name="Li H."/>
            <person name="Huang H."/>
            <person name="Zhang F."/>
            <person name="Xu H."/>
            <person name="Li N."/>
            <person name="Zhao C."/>
            <person name="Li S."/>
            <person name="Dong L."/>
            <person name="Huang Y."/>
            <person name="Li L."/>
            <person name="Xi Y."/>
            <person name="Qi Q."/>
            <person name="Li W."/>
            <person name="Zhang B."/>
            <person name="Hu W."/>
            <person name="Zhang Y."/>
            <person name="Tian X."/>
            <person name="Jiao Y."/>
            <person name="Liang X."/>
            <person name="Jin J."/>
            <person name="Gao L."/>
            <person name="Zheng W."/>
            <person name="Hao B."/>
            <person name="Liu S."/>
            <person name="Wang W."/>
            <person name="Yuan L."/>
            <person name="Cao M."/>
            <person name="McDermott J."/>
            <person name="Samudrala R."/>
            <person name="Wang J."/>
            <person name="Wong G.K."/>
            <person name="Yang H."/>
        </authorList>
    </citation>
    <scope>NUCLEOTIDE SEQUENCE [LARGE SCALE GENOMIC DNA]</scope>
    <source>
        <strain evidence="3">cv. 93-11</strain>
    </source>
</reference>
<feature type="region of interest" description="Disordered" evidence="1">
    <location>
        <begin position="75"/>
        <end position="103"/>
    </location>
</feature>
<keyword evidence="3" id="KW-1185">Reference proteome</keyword>
<name>B8AIA6_ORYSI</name>
<organism evidence="2 3">
    <name type="scientific">Oryza sativa subsp. indica</name>
    <name type="common">Rice</name>
    <dbReference type="NCBI Taxonomy" id="39946"/>
    <lineage>
        <taxon>Eukaryota</taxon>
        <taxon>Viridiplantae</taxon>
        <taxon>Streptophyta</taxon>
        <taxon>Embryophyta</taxon>
        <taxon>Tracheophyta</taxon>
        <taxon>Spermatophyta</taxon>
        <taxon>Magnoliopsida</taxon>
        <taxon>Liliopsida</taxon>
        <taxon>Poales</taxon>
        <taxon>Poaceae</taxon>
        <taxon>BOP clade</taxon>
        <taxon>Oryzoideae</taxon>
        <taxon>Oryzeae</taxon>
        <taxon>Oryzinae</taxon>
        <taxon>Oryza</taxon>
        <taxon>Oryza sativa</taxon>
    </lineage>
</organism>
<dbReference type="EMBL" id="CM000127">
    <property type="protein sequence ID" value="EEC73222.1"/>
    <property type="molecule type" value="Genomic_DNA"/>
</dbReference>
<evidence type="ECO:0000313" key="3">
    <source>
        <dbReference type="Proteomes" id="UP000007015"/>
    </source>
</evidence>
<sequence>MDSAETGKEPTEILANTEIPEQFINAYIHCIREEKHLTNRDGGKFDRMLAVAPGLDDQRRVGRQPVSAASLAVTHCRSPSEGEGDGEMFSGDTAYGNQRDVEE</sequence>
<dbReference type="Gramene" id="BGIOSGA006428-TA">
    <property type="protein sequence ID" value="BGIOSGA006428-PA"/>
    <property type="gene ID" value="BGIOSGA006428"/>
</dbReference>
<proteinExistence type="predicted"/>
<evidence type="ECO:0000256" key="1">
    <source>
        <dbReference type="SAM" id="MobiDB-lite"/>
    </source>
</evidence>
<dbReference type="Proteomes" id="UP000007015">
    <property type="component" value="Chromosome 2"/>
</dbReference>
<dbReference type="AlphaFoldDB" id="B8AIA6"/>
<protein>
    <submittedName>
        <fullName evidence="2">Uncharacterized protein</fullName>
    </submittedName>
</protein>